<accession>A0AAE3KNV3</accession>
<name>A0AAE3KNV3_9CYAN</name>
<comment type="caution">
    <text evidence="1">The sequence shown here is derived from an EMBL/GenBank/DDBJ whole genome shotgun (WGS) entry which is preliminary data.</text>
</comment>
<evidence type="ECO:0000313" key="1">
    <source>
        <dbReference type="EMBL" id="MCP2730216.1"/>
    </source>
</evidence>
<dbReference type="RefSeq" id="WP_254012978.1">
    <property type="nucleotide sequence ID" value="NZ_JAMZMM010000178.1"/>
</dbReference>
<evidence type="ECO:0008006" key="3">
    <source>
        <dbReference type="Google" id="ProtNLM"/>
    </source>
</evidence>
<gene>
    <name evidence="1" type="ORF">NJ959_17430</name>
</gene>
<evidence type="ECO:0000313" key="2">
    <source>
        <dbReference type="Proteomes" id="UP001204953"/>
    </source>
</evidence>
<organism evidence="1 2">
    <name type="scientific">Limnofasciculus baicalensis BBK-W-15</name>
    <dbReference type="NCBI Taxonomy" id="2699891"/>
    <lineage>
        <taxon>Bacteria</taxon>
        <taxon>Bacillati</taxon>
        <taxon>Cyanobacteriota</taxon>
        <taxon>Cyanophyceae</taxon>
        <taxon>Coleofasciculales</taxon>
        <taxon>Coleofasciculaceae</taxon>
        <taxon>Limnofasciculus</taxon>
        <taxon>Limnofasciculus baicalensis</taxon>
    </lineage>
</organism>
<dbReference type="Proteomes" id="UP001204953">
    <property type="component" value="Unassembled WGS sequence"/>
</dbReference>
<dbReference type="AlphaFoldDB" id="A0AAE3KNV3"/>
<dbReference type="EMBL" id="JAMZMM010000178">
    <property type="protein sequence ID" value="MCP2730216.1"/>
    <property type="molecule type" value="Genomic_DNA"/>
</dbReference>
<reference evidence="1" key="1">
    <citation type="submission" date="2022-06" db="EMBL/GenBank/DDBJ databases">
        <title>New cyanobacteria of genus Symplocastrum in benthos of Lake Baikal.</title>
        <authorList>
            <person name="Sorokovikova E."/>
            <person name="Tikhonova I."/>
            <person name="Krasnopeev A."/>
            <person name="Evseev P."/>
            <person name="Gladkikh A."/>
            <person name="Belykh O."/>
        </authorList>
    </citation>
    <scope>NUCLEOTIDE SEQUENCE</scope>
    <source>
        <strain evidence="1">BBK-W-15</strain>
    </source>
</reference>
<sequence>MRPVNRGNIPTDTLTGGNIVFRPYQIAKSYLIERIGSYCSFCEKRLTHLVEVEHILPKSLHSEFQYLALEEICK</sequence>
<keyword evidence="2" id="KW-1185">Reference proteome</keyword>
<protein>
    <recommendedName>
        <fullName evidence="3">HNH endonuclease</fullName>
    </recommendedName>
</protein>
<proteinExistence type="predicted"/>